<dbReference type="Pfam" id="PF03610">
    <property type="entry name" value="EIIA-man"/>
    <property type="match status" value="1"/>
</dbReference>
<dbReference type="GO" id="GO:0019563">
    <property type="term" value="P:glycerol catabolic process"/>
    <property type="evidence" value="ECO:0007669"/>
    <property type="project" value="InterPro"/>
</dbReference>
<evidence type="ECO:0000259" key="2">
    <source>
        <dbReference type="PROSITE" id="PS51096"/>
    </source>
</evidence>
<dbReference type="EMBL" id="PITP01000750">
    <property type="protein sequence ID" value="PKD78332.1"/>
    <property type="molecule type" value="Genomic_DNA"/>
</dbReference>
<dbReference type="PANTHER" id="PTHR38594">
    <property type="entry name" value="PEP-DEPENDENT DIHYDROXYACETONE KINASE, PHOSPHORYL DONOR SUBUNIT DHAM"/>
    <property type="match status" value="1"/>
</dbReference>
<organism evidence="3 4">
    <name type="scientific">Escherichia coli</name>
    <dbReference type="NCBI Taxonomy" id="562"/>
    <lineage>
        <taxon>Bacteria</taxon>
        <taxon>Pseudomonadati</taxon>
        <taxon>Pseudomonadota</taxon>
        <taxon>Gammaproteobacteria</taxon>
        <taxon>Enterobacterales</taxon>
        <taxon>Enterobacteriaceae</taxon>
        <taxon>Escherichia</taxon>
    </lineage>
</organism>
<dbReference type="Gene3D" id="3.40.50.510">
    <property type="entry name" value="Phosphotransferase system, mannose-type IIA component"/>
    <property type="match status" value="1"/>
</dbReference>
<keyword evidence="3" id="KW-0418">Kinase</keyword>
<evidence type="ECO:0000313" key="4">
    <source>
        <dbReference type="Proteomes" id="UP000233549"/>
    </source>
</evidence>
<evidence type="ECO:0000256" key="1">
    <source>
        <dbReference type="ARBA" id="ARBA00022679"/>
    </source>
</evidence>
<protein>
    <submittedName>
        <fullName evidence="3">Dihydroxyacetone kinase subunit DhaM</fullName>
    </submittedName>
</protein>
<dbReference type="GO" id="GO:0016020">
    <property type="term" value="C:membrane"/>
    <property type="evidence" value="ECO:0007669"/>
    <property type="project" value="InterPro"/>
</dbReference>
<dbReference type="InterPro" id="IPR039643">
    <property type="entry name" value="DhaM"/>
</dbReference>
<feature type="non-terminal residue" evidence="3">
    <location>
        <position position="62"/>
    </location>
</feature>
<accession>A0AAP8HVE3</accession>
<dbReference type="GO" id="GO:0009401">
    <property type="term" value="P:phosphoenolpyruvate-dependent sugar phosphotransferase system"/>
    <property type="evidence" value="ECO:0007669"/>
    <property type="project" value="InterPro"/>
</dbReference>
<dbReference type="PANTHER" id="PTHR38594:SF1">
    <property type="entry name" value="PEP-DEPENDENT DIHYDROXYACETONE KINASE, PHOSPHORYL DONOR SUBUNIT DHAM"/>
    <property type="match status" value="1"/>
</dbReference>
<dbReference type="InterPro" id="IPR004701">
    <property type="entry name" value="PTS_EIIA_man-typ"/>
</dbReference>
<name>A0AAP8HVE3_ECOLX</name>
<keyword evidence="1" id="KW-0808">Transferase</keyword>
<dbReference type="GO" id="GO:0047324">
    <property type="term" value="F:phosphoenolpyruvate-glycerone phosphotransferase activity"/>
    <property type="evidence" value="ECO:0007669"/>
    <property type="project" value="InterPro"/>
</dbReference>
<reference evidence="3 4" key="1">
    <citation type="submission" date="2017-12" db="EMBL/GenBank/DDBJ databases">
        <title>Rapid rising of carbapenem-resistant Enterobacteriaceae(CRE) and emergence of colistin resistance genemcr-1 in CRE in the hospital of Henan, China.</title>
        <authorList>
            <person name="Sun Q."/>
            <person name="Zhang R."/>
            <person name="Li Y."/>
            <person name="Shen Y."/>
            <person name="Zhang Y."/>
            <person name="Yang J."/>
            <person name="Shu L."/>
            <person name="Zhou H."/>
            <person name="Wang Y."/>
            <person name="Wang B."/>
            <person name="Shen Z."/>
        </authorList>
    </citation>
    <scope>NUCLEOTIDE SEQUENCE [LARGE SCALE GENOMIC DNA]</scope>
    <source>
        <strain evidence="3 4">3512</strain>
    </source>
</reference>
<dbReference type="AlphaFoldDB" id="A0AAP8HVE3"/>
<sequence>MINIVVVSHSALLARGVEQLARQMMRGDGCKLALAAGVDDEQHPIGTDAVKVMEAIEAVADG</sequence>
<dbReference type="PROSITE" id="PS51096">
    <property type="entry name" value="PTS_EIIA_TYPE_4"/>
    <property type="match status" value="1"/>
</dbReference>
<evidence type="ECO:0000313" key="3">
    <source>
        <dbReference type="EMBL" id="PKD78332.1"/>
    </source>
</evidence>
<dbReference type="Proteomes" id="UP000233549">
    <property type="component" value="Unassembled WGS sequence"/>
</dbReference>
<feature type="domain" description="PTS EIIA type-4" evidence="2">
    <location>
        <begin position="1"/>
        <end position="62"/>
    </location>
</feature>
<gene>
    <name evidence="3" type="ORF">CWS33_30830</name>
</gene>
<dbReference type="InterPro" id="IPR036662">
    <property type="entry name" value="PTS_EIIA_man-typ_sf"/>
</dbReference>
<dbReference type="SUPFAM" id="SSF53062">
    <property type="entry name" value="PTS system fructose IIA component-like"/>
    <property type="match status" value="1"/>
</dbReference>
<comment type="caution">
    <text evidence="3">The sequence shown here is derived from an EMBL/GenBank/DDBJ whole genome shotgun (WGS) entry which is preliminary data.</text>
</comment>
<proteinExistence type="predicted"/>